<gene>
    <name evidence="1" type="ORF">GMARGA_LOCUS39981</name>
</gene>
<dbReference type="Proteomes" id="UP000789901">
    <property type="component" value="Unassembled WGS sequence"/>
</dbReference>
<evidence type="ECO:0000313" key="2">
    <source>
        <dbReference type="Proteomes" id="UP000789901"/>
    </source>
</evidence>
<reference evidence="1 2" key="1">
    <citation type="submission" date="2021-06" db="EMBL/GenBank/DDBJ databases">
        <authorList>
            <person name="Kallberg Y."/>
            <person name="Tangrot J."/>
            <person name="Rosling A."/>
        </authorList>
    </citation>
    <scope>NUCLEOTIDE SEQUENCE [LARGE SCALE GENOMIC DNA]</scope>
    <source>
        <strain evidence="1 2">120-4 pot B 10/14</strain>
    </source>
</reference>
<evidence type="ECO:0000313" key="1">
    <source>
        <dbReference type="EMBL" id="CAG8849987.1"/>
    </source>
</evidence>
<sequence length="121" mass="13103">GGSCVFRAWVPGVSGEADTGLRRGCHMTQAVIAHYPCTADIREGDMADAGHSHVSRMPPMCFTFSSSTVHACFSRGSHVVQLGHMWFSHGSHGRDVTQGWLTHCSEVADIRLRRGGHVTQA</sequence>
<keyword evidence="2" id="KW-1185">Reference proteome</keyword>
<feature type="non-terminal residue" evidence="1">
    <location>
        <position position="121"/>
    </location>
</feature>
<feature type="non-terminal residue" evidence="1">
    <location>
        <position position="1"/>
    </location>
</feature>
<accession>A0ABN7X910</accession>
<protein>
    <submittedName>
        <fullName evidence="1">33907_t:CDS:1</fullName>
    </submittedName>
</protein>
<organism evidence="1 2">
    <name type="scientific">Gigaspora margarita</name>
    <dbReference type="NCBI Taxonomy" id="4874"/>
    <lineage>
        <taxon>Eukaryota</taxon>
        <taxon>Fungi</taxon>
        <taxon>Fungi incertae sedis</taxon>
        <taxon>Mucoromycota</taxon>
        <taxon>Glomeromycotina</taxon>
        <taxon>Glomeromycetes</taxon>
        <taxon>Diversisporales</taxon>
        <taxon>Gigasporaceae</taxon>
        <taxon>Gigaspora</taxon>
    </lineage>
</organism>
<proteinExistence type="predicted"/>
<name>A0ABN7X910_GIGMA</name>
<comment type="caution">
    <text evidence="1">The sequence shown here is derived from an EMBL/GenBank/DDBJ whole genome shotgun (WGS) entry which is preliminary data.</text>
</comment>
<dbReference type="EMBL" id="CAJVQB010098958">
    <property type="protein sequence ID" value="CAG8849987.1"/>
    <property type="molecule type" value="Genomic_DNA"/>
</dbReference>